<keyword evidence="3" id="KW-1133">Transmembrane helix</keyword>
<dbReference type="GO" id="GO:0005886">
    <property type="term" value="C:plasma membrane"/>
    <property type="evidence" value="ECO:0007669"/>
    <property type="project" value="TreeGrafter"/>
</dbReference>
<evidence type="ECO:0000256" key="1">
    <source>
        <dbReference type="ARBA" id="ARBA00022729"/>
    </source>
</evidence>
<keyword evidence="2" id="KW-1015">Disulfide bond</keyword>
<keyword evidence="3" id="KW-0472">Membrane</keyword>
<dbReference type="EMBL" id="BMAV01024065">
    <property type="protein sequence ID" value="GFS29827.1"/>
    <property type="molecule type" value="Genomic_DNA"/>
</dbReference>
<dbReference type="InterPro" id="IPR003051">
    <property type="entry name" value="GPCR_2_CRF_rcpt"/>
</dbReference>
<dbReference type="PANTHER" id="PTHR45620">
    <property type="entry name" value="PDF RECEPTOR-LIKE PROTEIN-RELATED"/>
    <property type="match status" value="1"/>
</dbReference>
<reference evidence="4" key="1">
    <citation type="submission" date="2020-08" db="EMBL/GenBank/DDBJ databases">
        <title>Multicomponent nature underlies the extraordinary mechanical properties of spider dragline silk.</title>
        <authorList>
            <person name="Kono N."/>
            <person name="Nakamura H."/>
            <person name="Mori M."/>
            <person name="Yoshida Y."/>
            <person name="Ohtoshi R."/>
            <person name="Malay A.D."/>
            <person name="Moran D.A.P."/>
            <person name="Tomita M."/>
            <person name="Numata K."/>
            <person name="Arakawa K."/>
        </authorList>
    </citation>
    <scope>NUCLEOTIDE SEQUENCE</scope>
</reference>
<dbReference type="GO" id="GO:0017046">
    <property type="term" value="F:peptide hormone binding"/>
    <property type="evidence" value="ECO:0007669"/>
    <property type="project" value="TreeGrafter"/>
</dbReference>
<comment type="caution">
    <text evidence="4">The sequence shown here is derived from an EMBL/GenBank/DDBJ whole genome shotgun (WGS) entry which is preliminary data.</text>
</comment>
<dbReference type="PRINTS" id="PR01279">
    <property type="entry name" value="CRFRECEPTOR"/>
</dbReference>
<evidence type="ECO:0000313" key="4">
    <source>
        <dbReference type="EMBL" id="GFS29827.1"/>
    </source>
</evidence>
<proteinExistence type="predicted"/>
<keyword evidence="5" id="KW-1185">Reference proteome</keyword>
<dbReference type="PANTHER" id="PTHR45620:SF15">
    <property type="entry name" value="DIURETIC HORMONE 44 RECEPTOR 1-RELATED"/>
    <property type="match status" value="1"/>
</dbReference>
<dbReference type="AlphaFoldDB" id="A0A8X6I402"/>
<dbReference type="GO" id="GO:0008528">
    <property type="term" value="F:G protein-coupled peptide receptor activity"/>
    <property type="evidence" value="ECO:0007669"/>
    <property type="project" value="TreeGrafter"/>
</dbReference>
<evidence type="ECO:0000256" key="2">
    <source>
        <dbReference type="ARBA" id="ARBA00023157"/>
    </source>
</evidence>
<dbReference type="GO" id="GO:0007188">
    <property type="term" value="P:adenylate cyclase-modulating G protein-coupled receptor signaling pathway"/>
    <property type="evidence" value="ECO:0007669"/>
    <property type="project" value="TreeGrafter"/>
</dbReference>
<keyword evidence="3" id="KW-0812">Transmembrane</keyword>
<dbReference type="InterPro" id="IPR036445">
    <property type="entry name" value="GPCR_2_extracell_dom_sf"/>
</dbReference>
<name>A0A8X6I402_9ARAC</name>
<dbReference type="InterPro" id="IPR050332">
    <property type="entry name" value="GPCR_2"/>
</dbReference>
<sequence length="89" mass="10441">MLQVYEIQTLLKLIFDECIFLSENATRECHANGTWAARSDYSECRPLDQKDESFENLWDIKDAHTIYSIGYGLSLIALVIALWIFLYFR</sequence>
<protein>
    <submittedName>
        <fullName evidence="4">Diuretic hormone receptor</fullName>
    </submittedName>
</protein>
<organism evidence="4 5">
    <name type="scientific">Trichonephila inaurata madagascariensis</name>
    <dbReference type="NCBI Taxonomy" id="2747483"/>
    <lineage>
        <taxon>Eukaryota</taxon>
        <taxon>Metazoa</taxon>
        <taxon>Ecdysozoa</taxon>
        <taxon>Arthropoda</taxon>
        <taxon>Chelicerata</taxon>
        <taxon>Arachnida</taxon>
        <taxon>Araneae</taxon>
        <taxon>Araneomorphae</taxon>
        <taxon>Entelegynae</taxon>
        <taxon>Araneoidea</taxon>
        <taxon>Nephilidae</taxon>
        <taxon>Trichonephila</taxon>
        <taxon>Trichonephila inaurata</taxon>
    </lineage>
</organism>
<dbReference type="SUPFAM" id="SSF111418">
    <property type="entry name" value="Hormone receptor domain"/>
    <property type="match status" value="1"/>
</dbReference>
<feature type="transmembrane region" description="Helical" evidence="3">
    <location>
        <begin position="66"/>
        <end position="88"/>
    </location>
</feature>
<accession>A0A8X6I402</accession>
<keyword evidence="1" id="KW-0732">Signal</keyword>
<keyword evidence="4" id="KW-0675">Receptor</keyword>
<evidence type="ECO:0000313" key="5">
    <source>
        <dbReference type="Proteomes" id="UP000886998"/>
    </source>
</evidence>
<dbReference type="Proteomes" id="UP000886998">
    <property type="component" value="Unassembled WGS sequence"/>
</dbReference>
<dbReference type="Gene3D" id="4.10.1240.10">
    <property type="entry name" value="GPCR, family 2, extracellular hormone receptor domain"/>
    <property type="match status" value="1"/>
</dbReference>
<evidence type="ECO:0000256" key="3">
    <source>
        <dbReference type="SAM" id="Phobius"/>
    </source>
</evidence>
<gene>
    <name evidence="4" type="primary">DIHR_5</name>
    <name evidence="4" type="ORF">TNIN_80321</name>
</gene>
<dbReference type="OrthoDB" id="6022368at2759"/>